<dbReference type="InterPro" id="IPR039559">
    <property type="entry name" value="AIM6_PI-PLC-like_dom"/>
</dbReference>
<feature type="transmembrane region" description="Helical" evidence="4">
    <location>
        <begin position="131"/>
        <end position="160"/>
    </location>
</feature>
<feature type="region of interest" description="Disordered" evidence="3">
    <location>
        <begin position="1"/>
        <end position="74"/>
    </location>
</feature>
<sequence length="495" mass="56081">MSSSSACHPSQSSQLSSFPEAAARPQMPSNTYQDGDGSKVERAANKSGTSSEVHEEPVYDSDPEEARPISRHRQRGSSIWSRGLAAVSPLFASSDKSHQKFDASTFPLLPFHNSHTRLPRRWLRKTTRSCCIFYCVIGFLAMLGVIQFFILACSFIVSFFPDEIDRATAHWRQSQELSPSDITHWPTDISRDIIPVQCHSHNDYWRRVPLYSALEAGCVGVEADVWLFDEELYVGHSKSSLTPSRTLRSMYIDPLMRILRRQNPITHFHPDLDNPSNGVFDTDPSQPLIFLIDFKTDGEETWDYVVAQLAPLRESGYLTYYNGTDIIKGPIAVVGTGNTPFNRVAENSTYRDIFFDAPLDRLVDNVDRIDNPARIEARAGNSGQGLSGISNGDIEPNTFDTTNSYYASVSFKKAVGIPWMLHLTDRQVQTIRSQVRAAHRQGLKVRYWGTPDWPRSLRNHVWRVLAQEGVDMLNVDDLESATRKDWAPRLSDWWH</sequence>
<evidence type="ECO:0000313" key="5">
    <source>
        <dbReference type="EMBL" id="KAL2838293.1"/>
    </source>
</evidence>
<comment type="caution">
    <text evidence="5">The sequence shown here is derived from an EMBL/GenBank/DDBJ whole genome shotgun (WGS) entry which is preliminary data.</text>
</comment>
<keyword evidence="4" id="KW-0812">Transmembrane</keyword>
<dbReference type="InterPro" id="IPR051236">
    <property type="entry name" value="HAT_RTT109-like"/>
</dbReference>
<protein>
    <recommendedName>
        <fullName evidence="2">Altered inheritance of mitochondria protein 6</fullName>
    </recommendedName>
</protein>
<keyword evidence="4" id="KW-0472">Membrane</keyword>
<dbReference type="EMBL" id="JBFXLU010000147">
    <property type="protein sequence ID" value="KAL2838293.1"/>
    <property type="molecule type" value="Genomic_DNA"/>
</dbReference>
<dbReference type="CDD" id="cd08577">
    <property type="entry name" value="PI-PLCc_GDPD_SF_unchar3"/>
    <property type="match status" value="1"/>
</dbReference>
<evidence type="ECO:0000256" key="2">
    <source>
        <dbReference type="ARBA" id="ARBA00014286"/>
    </source>
</evidence>
<evidence type="ECO:0000256" key="1">
    <source>
        <dbReference type="ARBA" id="ARBA00008858"/>
    </source>
</evidence>
<evidence type="ECO:0000256" key="4">
    <source>
        <dbReference type="SAM" id="Phobius"/>
    </source>
</evidence>
<dbReference type="PANTHER" id="PTHR31571:SF1">
    <property type="entry name" value="ALTERED INHERITANCE OF MITOCHONDRIA PROTEIN 6"/>
    <property type="match status" value="1"/>
</dbReference>
<dbReference type="SUPFAM" id="SSF51695">
    <property type="entry name" value="PLC-like phosphodiesterases"/>
    <property type="match status" value="1"/>
</dbReference>
<accession>A0ABR4JE21</accession>
<feature type="compositionally biased region" description="Low complexity" evidence="3">
    <location>
        <begin position="1"/>
        <end position="17"/>
    </location>
</feature>
<keyword evidence="6" id="KW-1185">Reference proteome</keyword>
<evidence type="ECO:0000313" key="6">
    <source>
        <dbReference type="Proteomes" id="UP001610446"/>
    </source>
</evidence>
<evidence type="ECO:0000256" key="3">
    <source>
        <dbReference type="SAM" id="MobiDB-lite"/>
    </source>
</evidence>
<reference evidence="5 6" key="1">
    <citation type="submission" date="2024-07" db="EMBL/GenBank/DDBJ databases">
        <title>Section-level genome sequencing and comparative genomics of Aspergillus sections Usti and Cavernicolus.</title>
        <authorList>
            <consortium name="Lawrence Berkeley National Laboratory"/>
            <person name="Nybo J.L."/>
            <person name="Vesth T.C."/>
            <person name="Theobald S."/>
            <person name="Frisvad J.C."/>
            <person name="Larsen T.O."/>
            <person name="Kjaerboelling I."/>
            <person name="Rothschild-Mancinelli K."/>
            <person name="Lyhne E.K."/>
            <person name="Kogle M.E."/>
            <person name="Barry K."/>
            <person name="Clum A."/>
            <person name="Na H."/>
            <person name="Ledsgaard L."/>
            <person name="Lin J."/>
            <person name="Lipzen A."/>
            <person name="Kuo A."/>
            <person name="Riley R."/>
            <person name="Mondo S."/>
            <person name="Labutti K."/>
            <person name="Haridas S."/>
            <person name="Pangalinan J."/>
            <person name="Salamov A.A."/>
            <person name="Simmons B.A."/>
            <person name="Magnuson J.K."/>
            <person name="Chen J."/>
            <person name="Drula E."/>
            <person name="Henrissat B."/>
            <person name="Wiebenga A."/>
            <person name="Lubbers R.J."/>
            <person name="Gomes A.C."/>
            <person name="Makela M.R."/>
            <person name="Stajich J."/>
            <person name="Grigoriev I.V."/>
            <person name="Mortensen U.H."/>
            <person name="De Vries R.P."/>
            <person name="Baker S.E."/>
            <person name="Andersen M.R."/>
        </authorList>
    </citation>
    <scope>NUCLEOTIDE SEQUENCE [LARGE SCALE GENOMIC DNA]</scope>
    <source>
        <strain evidence="5 6">CBS 123904</strain>
    </source>
</reference>
<proteinExistence type="inferred from homology"/>
<dbReference type="Proteomes" id="UP001610446">
    <property type="component" value="Unassembled WGS sequence"/>
</dbReference>
<comment type="similarity">
    <text evidence="1">Belongs to the AIM6 family.</text>
</comment>
<gene>
    <name evidence="5" type="ORF">BJY01DRAFT_220098</name>
</gene>
<organism evidence="5 6">
    <name type="scientific">Aspergillus pseudoustus</name>
    <dbReference type="NCBI Taxonomy" id="1810923"/>
    <lineage>
        <taxon>Eukaryota</taxon>
        <taxon>Fungi</taxon>
        <taxon>Dikarya</taxon>
        <taxon>Ascomycota</taxon>
        <taxon>Pezizomycotina</taxon>
        <taxon>Eurotiomycetes</taxon>
        <taxon>Eurotiomycetidae</taxon>
        <taxon>Eurotiales</taxon>
        <taxon>Aspergillaceae</taxon>
        <taxon>Aspergillus</taxon>
        <taxon>Aspergillus subgen. Nidulantes</taxon>
    </lineage>
</organism>
<name>A0ABR4JE21_9EURO</name>
<dbReference type="InterPro" id="IPR017946">
    <property type="entry name" value="PLC-like_Pdiesterase_TIM-brl"/>
</dbReference>
<keyword evidence="4" id="KW-1133">Transmembrane helix</keyword>
<dbReference type="PANTHER" id="PTHR31571">
    <property type="entry name" value="ALTERED INHERITANCE OF MITOCHONDRIA PROTEIN 6"/>
    <property type="match status" value="1"/>
</dbReference>